<dbReference type="EMBL" id="JAEQBW010000005">
    <property type="protein sequence ID" value="MBK6265815.1"/>
    <property type="molecule type" value="Genomic_DNA"/>
</dbReference>
<evidence type="ECO:0000313" key="1">
    <source>
        <dbReference type="EMBL" id="MBK6265815.1"/>
    </source>
</evidence>
<organism evidence="1 2">
    <name type="scientific">Marivirga aurantiaca</name>
    <dbReference type="NCBI Taxonomy" id="2802615"/>
    <lineage>
        <taxon>Bacteria</taxon>
        <taxon>Pseudomonadati</taxon>
        <taxon>Bacteroidota</taxon>
        <taxon>Cytophagia</taxon>
        <taxon>Cytophagales</taxon>
        <taxon>Marivirgaceae</taxon>
        <taxon>Marivirga</taxon>
    </lineage>
</organism>
<gene>
    <name evidence="1" type="ORF">JKA74_12295</name>
</gene>
<dbReference type="AlphaFoldDB" id="A0A934WZS4"/>
<comment type="caution">
    <text evidence="1">The sequence shown here is derived from an EMBL/GenBank/DDBJ whole genome shotgun (WGS) entry which is preliminary data.</text>
</comment>
<accession>A0A934WZS4</accession>
<dbReference type="RefSeq" id="WP_201431493.1">
    <property type="nucleotide sequence ID" value="NZ_JAEQBW010000005.1"/>
</dbReference>
<keyword evidence="2" id="KW-1185">Reference proteome</keyword>
<reference evidence="1" key="1">
    <citation type="submission" date="2021-01" db="EMBL/GenBank/DDBJ databases">
        <title>Marivirga aurantiaca sp. nov., isolated from intertidal surface sediments.</title>
        <authorList>
            <person name="Zhang M."/>
        </authorList>
    </citation>
    <scope>NUCLEOTIDE SEQUENCE</scope>
    <source>
        <strain evidence="1">S37H4</strain>
    </source>
</reference>
<evidence type="ECO:0000313" key="2">
    <source>
        <dbReference type="Proteomes" id="UP000611723"/>
    </source>
</evidence>
<name>A0A934WZS4_9BACT</name>
<dbReference type="Proteomes" id="UP000611723">
    <property type="component" value="Unassembled WGS sequence"/>
</dbReference>
<sequence>MQLKKAILYVTIVSCLFYGGCYSDLDDLTLGKIQWAPELGLPLINSSFTVKDLLEASDSAFEYTEENDVLVLVLKEDSLFTSSARDFFSLPDRSFPTVPIILTPEEVDEFNTTGTVLINREIALEYESSLDSINIESGTISLNLQENFPANGDLDLNFRTISNPGLFQHPYSWSYNGLNPISTDFVEDEFNNTSFAFGGNNDFDKVFIDIELLLEKVNDINLVFGENSLEFNFDFINMEFGAMFGDLSTQSINTEKNTLETDFFNSDELGEISYYLDDPRFKILYTNTMGLPVVFDISNFTTYKNNESEEVVFEEEISLSPAPIGSSSTTEVSFNEIFKNIINNLPDSVQLEIAGTIDPNNTPDNFVTGESGIQVGYDLQIPLILSLQNLIFTESFEVDAIESEDIQSVTFKFNSNNSLPLDVNLKAVFLDADSVEQHVLFEGLLLKAGQQGESSNIIEFIKLSDNPETSTNELAFLQETSRIGISVNVSTSTPVDGVQAVEISSTNKVDFSLAMQAKYKVTLND</sequence>
<evidence type="ECO:0008006" key="3">
    <source>
        <dbReference type="Google" id="ProtNLM"/>
    </source>
</evidence>
<protein>
    <recommendedName>
        <fullName evidence="3">DUF4270 domain-containing protein</fullName>
    </recommendedName>
</protein>
<proteinExistence type="predicted"/>